<evidence type="ECO:0000259" key="3">
    <source>
        <dbReference type="Pfam" id="PF02470"/>
    </source>
</evidence>
<gene>
    <name evidence="5" type="ORF">HFP15_03540</name>
</gene>
<dbReference type="Pfam" id="PF02470">
    <property type="entry name" value="MlaD"/>
    <property type="match status" value="1"/>
</dbReference>
<protein>
    <submittedName>
        <fullName evidence="5">MCE family protein</fullName>
    </submittedName>
</protein>
<dbReference type="PANTHER" id="PTHR33371">
    <property type="entry name" value="INTERMEMBRANE PHOSPHOLIPID TRANSPORT SYSTEM BINDING PROTEIN MLAD-RELATED"/>
    <property type="match status" value="1"/>
</dbReference>
<reference evidence="5 6" key="1">
    <citation type="submission" date="2020-04" db="EMBL/GenBank/DDBJ databases">
        <title>Novel species.</title>
        <authorList>
            <person name="Teo W.F.A."/>
            <person name="Lipun K."/>
            <person name="Srisuk N."/>
            <person name="Duangmal K."/>
        </authorList>
    </citation>
    <scope>NUCLEOTIDE SEQUENCE [LARGE SCALE GENOMIC DNA]</scope>
    <source>
        <strain evidence="5 6">K13G38</strain>
    </source>
</reference>
<evidence type="ECO:0000256" key="1">
    <source>
        <dbReference type="SAM" id="MobiDB-lite"/>
    </source>
</evidence>
<evidence type="ECO:0000313" key="5">
    <source>
        <dbReference type="EMBL" id="NKQ51951.1"/>
    </source>
</evidence>
<keyword evidence="6" id="KW-1185">Reference proteome</keyword>
<evidence type="ECO:0000259" key="4">
    <source>
        <dbReference type="Pfam" id="PF11887"/>
    </source>
</evidence>
<dbReference type="EMBL" id="JAAXLS010000002">
    <property type="protein sequence ID" value="NKQ51951.1"/>
    <property type="molecule type" value="Genomic_DNA"/>
</dbReference>
<proteinExistence type="predicted"/>
<organism evidence="5 6">
    <name type="scientific">Amycolatopsis acididurans</name>
    <dbReference type="NCBI Taxonomy" id="2724524"/>
    <lineage>
        <taxon>Bacteria</taxon>
        <taxon>Bacillati</taxon>
        <taxon>Actinomycetota</taxon>
        <taxon>Actinomycetes</taxon>
        <taxon>Pseudonocardiales</taxon>
        <taxon>Pseudonocardiaceae</taxon>
        <taxon>Amycolatopsis</taxon>
    </lineage>
</organism>
<name>A0ABX1IWU4_9PSEU</name>
<evidence type="ECO:0000256" key="2">
    <source>
        <dbReference type="SAM" id="SignalP"/>
    </source>
</evidence>
<dbReference type="InterPro" id="IPR003399">
    <property type="entry name" value="Mce/MlaD"/>
</dbReference>
<keyword evidence="2" id="KW-0732">Signal</keyword>
<dbReference type="PROSITE" id="PS51257">
    <property type="entry name" value="PROKAR_LIPOPROTEIN"/>
    <property type="match status" value="1"/>
</dbReference>
<dbReference type="NCBIfam" id="TIGR00996">
    <property type="entry name" value="Mtu_fam_mce"/>
    <property type="match status" value="1"/>
</dbReference>
<dbReference type="RefSeq" id="WP_168511397.1">
    <property type="nucleotide sequence ID" value="NZ_JAAXLS010000002.1"/>
</dbReference>
<dbReference type="PANTHER" id="PTHR33371:SF15">
    <property type="entry name" value="LIPOPROTEIN LPRN"/>
    <property type="match status" value="1"/>
</dbReference>
<feature type="compositionally biased region" description="Low complexity" evidence="1">
    <location>
        <begin position="353"/>
        <end position="362"/>
    </location>
</feature>
<dbReference type="Pfam" id="PF11887">
    <property type="entry name" value="Mce4_CUP1"/>
    <property type="match status" value="1"/>
</dbReference>
<dbReference type="Proteomes" id="UP000715441">
    <property type="component" value="Unassembled WGS sequence"/>
</dbReference>
<dbReference type="InterPro" id="IPR024516">
    <property type="entry name" value="Mce_C"/>
</dbReference>
<feature type="chain" id="PRO_5046875915" evidence="2">
    <location>
        <begin position="21"/>
        <end position="406"/>
    </location>
</feature>
<accession>A0ABX1IWU4</accession>
<feature type="domain" description="Mammalian cell entry C-terminal" evidence="4">
    <location>
        <begin position="123"/>
        <end position="283"/>
    </location>
</feature>
<feature type="region of interest" description="Disordered" evidence="1">
    <location>
        <begin position="348"/>
        <end position="406"/>
    </location>
</feature>
<comment type="caution">
    <text evidence="5">The sequence shown here is derived from an EMBL/GenBank/DDBJ whole genome shotgun (WGS) entry which is preliminary data.</text>
</comment>
<feature type="signal peptide" evidence="2">
    <location>
        <begin position="1"/>
        <end position="20"/>
    </location>
</feature>
<dbReference type="InterPro" id="IPR052336">
    <property type="entry name" value="MlaD_Phospholipid_Transporter"/>
</dbReference>
<evidence type="ECO:0000313" key="6">
    <source>
        <dbReference type="Proteomes" id="UP000715441"/>
    </source>
</evidence>
<feature type="domain" description="Mce/MlaD" evidence="3">
    <location>
        <begin position="41"/>
        <end position="116"/>
    </location>
</feature>
<sequence>MKRRSTFTALLIGSTLAVTGCQPGGVGALPLPGTQGRSDGSYAVTVELADASELYPNSVVMVDNVNVGTVTQVRRQGWHANLTVSLNPDVNLPANAVATVGQTSLLGAKHLALEPPTTVAPQGKLAQGATISLSQSHDYPDTEDVLASVSLLLNGGGLQQVQTITTELNKALGNGRDEQVRQTLQQLNTFMGTLDRQKDDITAALTGLDRLGAQAEAHNQVISDVLTQMPTALQTLNDERAALTNALNSLGNFSDAATGTVNDVRDTLTRNLQNLTPVLQGLADAGHALVGSTGLLATGLFPLSTNKSLFKGDYANLSIILDFTNSAISKYYLSLLKGTPLGDVLPGLGGSSGDPLQAPTGGPYQGMGGSGPLPAPPPDNAHDPSQSAGGVNDVLNGLLGGLGGGQ</sequence>
<dbReference type="InterPro" id="IPR005693">
    <property type="entry name" value="Mce"/>
</dbReference>